<dbReference type="PANTHER" id="PTHR42878">
    <property type="entry name" value="TWO-COMPONENT HISTIDINE KINASE"/>
    <property type="match status" value="1"/>
</dbReference>
<dbReference type="OrthoDB" id="690563at2"/>
<dbReference type="CDD" id="cd00082">
    <property type="entry name" value="HisKA"/>
    <property type="match status" value="1"/>
</dbReference>
<dbReference type="SMART" id="SM00388">
    <property type="entry name" value="HisKA"/>
    <property type="match status" value="1"/>
</dbReference>
<keyword evidence="13" id="KW-1185">Reference proteome</keyword>
<evidence type="ECO:0000256" key="3">
    <source>
        <dbReference type="ARBA" id="ARBA00012438"/>
    </source>
</evidence>
<dbReference type="PROSITE" id="PS50046">
    <property type="entry name" value="PHYTOCHROME_2"/>
    <property type="match status" value="1"/>
</dbReference>
<dbReference type="GO" id="GO:0000156">
    <property type="term" value="F:phosphorelay response regulator activity"/>
    <property type="evidence" value="ECO:0007669"/>
    <property type="project" value="TreeGrafter"/>
</dbReference>
<sequence length="724" mass="84396">MNTDFQSNNQNAIKLQHFGSLVVLDEQYTIVALSEFAAEKANLPTDVLLRTNFFESFAKAFGDAIQKIANVLSELRENSQSRHILPIKVFQERIYFKIKLYQGHFYIEWERQHKKYISAKKINEFNFLLDTIQPNNWDRVCLAINRLLNYDRVFVLQIQETGYSEVIAEHTAEGKPYFKGKEFSRDFMPQEAMEYYSSYSYRYVPNIKKVDQHFVYMEDSIDTLSSLLRPLPQLHHLFLEKINVQSALFFRICIDNEFWGLVVAQDAHEKEVDLQQRKLCTFAIQAATNKYESHVKQNLLERTELLNSAEKELKKSLSENKMVNCALVQHIDTLTQLVNADGLSIFNQGDVFNHRHTPHKSLFYEIIQFLQQHSDKALFKDYNFRLNHQHHFKEKLNFAGLMYLKVGLENDYYLVWFRKASQSRVMQIGQVEKASKEPGKLKIWEDVRYDVAKPWNDAEINFVLRLNEIIKESIFRKLKERQLLNEELLSLNNELEMFTYTLSHDLKNPLSILKMGIQFLQQHSDNIDLSKTNKWYQNFSRSVSNIEDIINNMVQLSQHRASVLDKEPLPMAYTLQRIFQENKTLYDAADCKPHFGQLLPIWGEKSAVYQIFTNLIVNAIKYSSQSDKPTINIESSTKDDMIYYCIKDNGIGIPEEHLPHIYEMFTRADNVGGIPGTGIGLSLVKRVMERLGGSIKVESKVGVGTTVHLYFPIVAPFPDHMLND</sequence>
<dbReference type="CDD" id="cd00075">
    <property type="entry name" value="HATPase"/>
    <property type="match status" value="1"/>
</dbReference>
<dbReference type="Pfam" id="PF00512">
    <property type="entry name" value="HisKA"/>
    <property type="match status" value="1"/>
</dbReference>
<dbReference type="SUPFAM" id="SSF47384">
    <property type="entry name" value="Homodimeric domain of signal transducing histidine kinase"/>
    <property type="match status" value="1"/>
</dbReference>
<dbReference type="GO" id="GO:0006355">
    <property type="term" value="P:regulation of DNA-templated transcription"/>
    <property type="evidence" value="ECO:0007669"/>
    <property type="project" value="InterPro"/>
</dbReference>
<evidence type="ECO:0000256" key="9">
    <source>
        <dbReference type="ARBA" id="ARBA00023012"/>
    </source>
</evidence>
<proteinExistence type="inferred from homology"/>
<dbReference type="EC" id="2.7.13.3" evidence="3"/>
<keyword evidence="4" id="KW-0597">Phosphoprotein</keyword>
<dbReference type="InterPro" id="IPR036890">
    <property type="entry name" value="HATPase_C_sf"/>
</dbReference>
<feature type="domain" description="Phytochrome chromophore attachment site" evidence="10">
    <location>
        <begin position="138"/>
        <end position="285"/>
    </location>
</feature>
<dbReference type="GO" id="GO:0007234">
    <property type="term" value="P:osmosensory signaling via phosphorelay pathway"/>
    <property type="evidence" value="ECO:0007669"/>
    <property type="project" value="TreeGrafter"/>
</dbReference>
<evidence type="ECO:0000256" key="5">
    <source>
        <dbReference type="ARBA" id="ARBA00022679"/>
    </source>
</evidence>
<comment type="similarity">
    <text evidence="2">In the N-terminal section; belongs to the phytochrome family.</text>
</comment>
<dbReference type="GO" id="GO:0000155">
    <property type="term" value="F:phosphorelay sensor kinase activity"/>
    <property type="evidence" value="ECO:0007669"/>
    <property type="project" value="InterPro"/>
</dbReference>
<comment type="catalytic activity">
    <reaction evidence="1">
        <text>ATP + protein L-histidine = ADP + protein N-phospho-L-histidine.</text>
        <dbReference type="EC" id="2.7.13.3"/>
    </reaction>
</comment>
<feature type="domain" description="Histidine kinase" evidence="11">
    <location>
        <begin position="501"/>
        <end position="715"/>
    </location>
</feature>
<dbReference type="InterPro" id="IPR003661">
    <property type="entry name" value="HisK_dim/P_dom"/>
</dbReference>
<evidence type="ECO:0000256" key="2">
    <source>
        <dbReference type="ARBA" id="ARBA00006402"/>
    </source>
</evidence>
<dbReference type="GO" id="GO:0005524">
    <property type="term" value="F:ATP binding"/>
    <property type="evidence" value="ECO:0007669"/>
    <property type="project" value="UniProtKB-KW"/>
</dbReference>
<keyword evidence="6" id="KW-0547">Nucleotide-binding</keyword>
<reference evidence="12 13" key="1">
    <citation type="submission" date="2018-04" db="EMBL/GenBank/DDBJ databases">
        <title>Sphingobacterium sp. M46 Genome.</title>
        <authorList>
            <person name="Cheng J."/>
            <person name="Li Y."/>
        </authorList>
    </citation>
    <scope>NUCLEOTIDE SEQUENCE [LARGE SCALE GENOMIC DNA]</scope>
    <source>
        <strain evidence="12 13">M46</strain>
    </source>
</reference>
<dbReference type="AlphaFoldDB" id="A0A363NXT0"/>
<protein>
    <recommendedName>
        <fullName evidence="3">histidine kinase</fullName>
        <ecNumber evidence="3">2.7.13.3</ecNumber>
    </recommendedName>
</protein>
<keyword evidence="7" id="KW-0418">Kinase</keyword>
<name>A0A363NXT0_9SPHI</name>
<dbReference type="SUPFAM" id="SSF55874">
    <property type="entry name" value="ATPase domain of HSP90 chaperone/DNA topoisomerase II/histidine kinase"/>
    <property type="match status" value="1"/>
</dbReference>
<dbReference type="Gene3D" id="1.10.287.130">
    <property type="match status" value="1"/>
</dbReference>
<dbReference type="Gene3D" id="3.30.565.10">
    <property type="entry name" value="Histidine kinase-like ATPase, C-terminal domain"/>
    <property type="match status" value="1"/>
</dbReference>
<evidence type="ECO:0000313" key="12">
    <source>
        <dbReference type="EMBL" id="PUV25518.1"/>
    </source>
</evidence>
<evidence type="ECO:0000256" key="8">
    <source>
        <dbReference type="ARBA" id="ARBA00022840"/>
    </source>
</evidence>
<dbReference type="RefSeq" id="WP_108631839.1">
    <property type="nucleotide sequence ID" value="NZ_QCXX01000001.1"/>
</dbReference>
<dbReference type="InterPro" id="IPR029016">
    <property type="entry name" value="GAF-like_dom_sf"/>
</dbReference>
<dbReference type="Proteomes" id="UP000250831">
    <property type="component" value="Unassembled WGS sequence"/>
</dbReference>
<dbReference type="InterPro" id="IPR004358">
    <property type="entry name" value="Sig_transdc_His_kin-like_C"/>
</dbReference>
<evidence type="ECO:0000259" key="10">
    <source>
        <dbReference type="PROSITE" id="PS50046"/>
    </source>
</evidence>
<dbReference type="InterPro" id="IPR013515">
    <property type="entry name" value="Phytochrome_cen-reg"/>
</dbReference>
<dbReference type="SUPFAM" id="SSF55785">
    <property type="entry name" value="PYP-like sensor domain (PAS domain)"/>
    <property type="match status" value="1"/>
</dbReference>
<dbReference type="InterPro" id="IPR003594">
    <property type="entry name" value="HATPase_dom"/>
</dbReference>
<dbReference type="InterPro" id="IPR005467">
    <property type="entry name" value="His_kinase_dom"/>
</dbReference>
<dbReference type="SMART" id="SM00387">
    <property type="entry name" value="HATPase_c"/>
    <property type="match status" value="1"/>
</dbReference>
<dbReference type="GO" id="GO:0030295">
    <property type="term" value="F:protein kinase activator activity"/>
    <property type="evidence" value="ECO:0007669"/>
    <property type="project" value="TreeGrafter"/>
</dbReference>
<evidence type="ECO:0000256" key="7">
    <source>
        <dbReference type="ARBA" id="ARBA00022777"/>
    </source>
</evidence>
<dbReference type="EMBL" id="QCXX01000001">
    <property type="protein sequence ID" value="PUV25518.1"/>
    <property type="molecule type" value="Genomic_DNA"/>
</dbReference>
<dbReference type="InterPro" id="IPR036097">
    <property type="entry name" value="HisK_dim/P_sf"/>
</dbReference>
<keyword evidence="5" id="KW-0808">Transferase</keyword>
<dbReference type="SUPFAM" id="SSF55781">
    <property type="entry name" value="GAF domain-like"/>
    <property type="match status" value="2"/>
</dbReference>
<dbReference type="GO" id="GO:0009584">
    <property type="term" value="P:detection of visible light"/>
    <property type="evidence" value="ECO:0007669"/>
    <property type="project" value="InterPro"/>
</dbReference>
<dbReference type="PROSITE" id="PS50109">
    <property type="entry name" value="HIS_KIN"/>
    <property type="match status" value="1"/>
</dbReference>
<dbReference type="Gene3D" id="3.30.450.20">
    <property type="entry name" value="PAS domain"/>
    <property type="match status" value="1"/>
</dbReference>
<evidence type="ECO:0000256" key="6">
    <source>
        <dbReference type="ARBA" id="ARBA00022741"/>
    </source>
</evidence>
<dbReference type="InterPro" id="IPR016132">
    <property type="entry name" value="Phyto_chromo_attachment"/>
</dbReference>
<accession>A0A363NXT0</accession>
<dbReference type="Pfam" id="PF00360">
    <property type="entry name" value="PHY"/>
    <property type="match status" value="1"/>
</dbReference>
<keyword evidence="9" id="KW-0902">Two-component regulatory system</keyword>
<dbReference type="InterPro" id="IPR035965">
    <property type="entry name" value="PAS-like_dom_sf"/>
</dbReference>
<comment type="caution">
    <text evidence="12">The sequence shown here is derived from an EMBL/GenBank/DDBJ whole genome shotgun (WGS) entry which is preliminary data.</text>
</comment>
<dbReference type="Pfam" id="PF02518">
    <property type="entry name" value="HATPase_c"/>
    <property type="match status" value="1"/>
</dbReference>
<evidence type="ECO:0000259" key="11">
    <source>
        <dbReference type="PROSITE" id="PS50109"/>
    </source>
</evidence>
<gene>
    <name evidence="12" type="ORF">DCO56_00540</name>
</gene>
<evidence type="ECO:0000256" key="4">
    <source>
        <dbReference type="ARBA" id="ARBA00022553"/>
    </source>
</evidence>
<dbReference type="InterPro" id="IPR043150">
    <property type="entry name" value="Phytochrome_PHY_sf"/>
</dbReference>
<dbReference type="Gene3D" id="3.30.450.270">
    <property type="match status" value="1"/>
</dbReference>
<organism evidence="12 13">
    <name type="scientific">Sphingobacterium athyrii</name>
    <dbReference type="NCBI Taxonomy" id="2152717"/>
    <lineage>
        <taxon>Bacteria</taxon>
        <taxon>Pseudomonadati</taxon>
        <taxon>Bacteroidota</taxon>
        <taxon>Sphingobacteriia</taxon>
        <taxon>Sphingobacteriales</taxon>
        <taxon>Sphingobacteriaceae</taxon>
        <taxon>Sphingobacterium</taxon>
    </lineage>
</organism>
<evidence type="ECO:0000256" key="1">
    <source>
        <dbReference type="ARBA" id="ARBA00000085"/>
    </source>
</evidence>
<dbReference type="InterPro" id="IPR050351">
    <property type="entry name" value="BphY/WalK/GraS-like"/>
</dbReference>
<evidence type="ECO:0000313" key="13">
    <source>
        <dbReference type="Proteomes" id="UP000250831"/>
    </source>
</evidence>
<keyword evidence="8" id="KW-0067">ATP-binding</keyword>
<dbReference type="PRINTS" id="PR00344">
    <property type="entry name" value="BCTRLSENSOR"/>
</dbReference>
<dbReference type="Gene3D" id="3.30.450.40">
    <property type="match status" value="1"/>
</dbReference>
<dbReference type="PANTHER" id="PTHR42878:SF7">
    <property type="entry name" value="SENSOR HISTIDINE KINASE GLRK"/>
    <property type="match status" value="1"/>
</dbReference>